<comment type="caution">
    <text evidence="2">The sequence shown here is derived from an EMBL/GenBank/DDBJ whole genome shotgun (WGS) entry which is preliminary data.</text>
</comment>
<dbReference type="PANTHER" id="PTHR41795">
    <property type="entry name" value="EXOPOLYSACCHARIDE SYNTHESIS PROTEIN"/>
    <property type="match status" value="1"/>
</dbReference>
<keyword evidence="1" id="KW-0812">Transmembrane</keyword>
<evidence type="ECO:0000313" key="2">
    <source>
        <dbReference type="EMBL" id="KEZ75914.1"/>
    </source>
</evidence>
<organism evidence="2 3">
    <name type="scientific">Salinisphaera hydrothermalis (strain C41B8)</name>
    <dbReference type="NCBI Taxonomy" id="1304275"/>
    <lineage>
        <taxon>Bacteria</taxon>
        <taxon>Pseudomonadati</taxon>
        <taxon>Pseudomonadota</taxon>
        <taxon>Gammaproteobacteria</taxon>
        <taxon>Salinisphaerales</taxon>
        <taxon>Salinisphaeraceae</taxon>
        <taxon>Salinisphaera</taxon>
    </lineage>
</organism>
<dbReference type="eggNOG" id="COG3932">
    <property type="taxonomic scope" value="Bacteria"/>
</dbReference>
<accession>A0A084IGT0</accession>
<gene>
    <name evidence="2" type="ORF">C41B8_17561</name>
</gene>
<dbReference type="InterPro" id="IPR010331">
    <property type="entry name" value="ExoD"/>
</dbReference>
<feature type="transmembrane region" description="Helical" evidence="1">
    <location>
        <begin position="46"/>
        <end position="79"/>
    </location>
</feature>
<dbReference type="Proteomes" id="UP000028302">
    <property type="component" value="Unassembled WGS sequence"/>
</dbReference>
<proteinExistence type="predicted"/>
<reference evidence="2 3" key="1">
    <citation type="submission" date="2013-03" db="EMBL/GenBank/DDBJ databases">
        <title>Salinisphaera hydrothermalis C41B8 Genome Sequencing.</title>
        <authorList>
            <person name="Li C."/>
            <person name="Lai Q."/>
            <person name="Shao Z."/>
        </authorList>
    </citation>
    <scope>NUCLEOTIDE SEQUENCE [LARGE SCALE GENOMIC DNA]</scope>
    <source>
        <strain evidence="2 3">C41B8</strain>
    </source>
</reference>
<keyword evidence="1" id="KW-0472">Membrane</keyword>
<sequence length="196" mass="20878">MAGPVERGTTLTTLLEILESGSDSEQLTLGEVLTTIGERGYAPLTLMLALIAILPTGAVPGVPTVCGISIALVSIQLVFGKRYPWLPKKMRAMSISRTRYTKVAERVRPWTRRIDRLVSPRLHWLVEGAATRALGMLFVVLALCMPPLEILPFAAAAPGGAVALISLGLAGRDGLWVLLGLLPAALGGWLVYGLVT</sequence>
<protein>
    <submittedName>
        <fullName evidence="2">Exopolysaccharide synthesis protein ExoD</fullName>
    </submittedName>
</protein>
<evidence type="ECO:0000313" key="3">
    <source>
        <dbReference type="Proteomes" id="UP000028302"/>
    </source>
</evidence>
<dbReference type="Pfam" id="PF06055">
    <property type="entry name" value="ExoD"/>
    <property type="match status" value="1"/>
</dbReference>
<feature type="transmembrane region" description="Helical" evidence="1">
    <location>
        <begin position="176"/>
        <end position="195"/>
    </location>
</feature>
<dbReference type="PIRSF" id="PIRSF033239">
    <property type="entry name" value="ExoD"/>
    <property type="match status" value="1"/>
</dbReference>
<name>A0A084IGT0_SALHC</name>
<dbReference type="RefSeq" id="WP_051883744.1">
    <property type="nucleotide sequence ID" value="NZ_APNK01000046.1"/>
</dbReference>
<keyword evidence="3" id="KW-1185">Reference proteome</keyword>
<keyword evidence="1" id="KW-1133">Transmembrane helix</keyword>
<dbReference type="EMBL" id="APNK01000046">
    <property type="protein sequence ID" value="KEZ75914.1"/>
    <property type="molecule type" value="Genomic_DNA"/>
</dbReference>
<dbReference type="STRING" id="1304275.C41B8_17561"/>
<evidence type="ECO:0000256" key="1">
    <source>
        <dbReference type="SAM" id="Phobius"/>
    </source>
</evidence>
<dbReference type="AlphaFoldDB" id="A0A084IGT0"/>
<dbReference type="PANTHER" id="PTHR41795:SF1">
    <property type="entry name" value="EXOPOLYSACCHARIDE SYNTHESIS PROTEIN"/>
    <property type="match status" value="1"/>
</dbReference>